<dbReference type="STRING" id="33888.A6122_0329"/>
<organism evidence="1 2">
    <name type="scientific">Rathayibacter tritici</name>
    <dbReference type="NCBI Taxonomy" id="33888"/>
    <lineage>
        <taxon>Bacteria</taxon>
        <taxon>Bacillati</taxon>
        <taxon>Actinomycetota</taxon>
        <taxon>Actinomycetes</taxon>
        <taxon>Micrococcales</taxon>
        <taxon>Microbacteriaceae</taxon>
        <taxon>Rathayibacter</taxon>
    </lineage>
</organism>
<protein>
    <submittedName>
        <fullName evidence="1">Uncharacterized protein</fullName>
    </submittedName>
</protein>
<evidence type="ECO:0000313" key="1">
    <source>
        <dbReference type="EMBL" id="AND15489.1"/>
    </source>
</evidence>
<dbReference type="RefSeq" id="WP_068250838.1">
    <property type="nucleotide sequence ID" value="NZ_CP015515.1"/>
</dbReference>
<accession>A0A160KQL6</accession>
<sequence>MTGRNPRHLRFGGRIAGFGTASGTRIVLGLWQDTPFGPFADAMIETGDGHRLLIAPTLAVAEVIGSTYSFDEVRIAAVAWRRIAGGLSVSAGPLDVQLRLGGLTPLGRLLRIVPRPIAEHPAWLTAISPVASLLVRGVSTAGSAGHGRREYYGVRAIRRIERVRAVLAEEDLGPLRPLSPPVRFGFSSAPAAPAIVDVTTTIALPREGTHALRRDRERGAAS</sequence>
<dbReference type="AlphaFoldDB" id="A0A160KQL6"/>
<proteinExistence type="predicted"/>
<dbReference type="KEGG" id="rtn:A6122_0329"/>
<evidence type="ECO:0000313" key="2">
    <source>
        <dbReference type="Proteomes" id="UP000077071"/>
    </source>
</evidence>
<dbReference type="PATRIC" id="fig|33888.3.peg.379"/>
<dbReference type="EMBL" id="CP015515">
    <property type="protein sequence ID" value="AND15489.1"/>
    <property type="molecule type" value="Genomic_DNA"/>
</dbReference>
<name>A0A160KQL6_9MICO</name>
<keyword evidence="2" id="KW-1185">Reference proteome</keyword>
<dbReference type="Proteomes" id="UP000077071">
    <property type="component" value="Chromosome"/>
</dbReference>
<dbReference type="OrthoDB" id="3571220at2"/>
<gene>
    <name evidence="1" type="ORF">A6122_0329</name>
</gene>
<reference evidence="1 2" key="1">
    <citation type="submission" date="2016-05" db="EMBL/GenBank/DDBJ databases">
        <title>Complete genome sequence of Rathayibacter tritici NCPPB 1953.</title>
        <authorList>
            <person name="Park J."/>
            <person name="Lee H.-H."/>
            <person name="Lee S.-W."/>
            <person name="Seo Y.-S."/>
        </authorList>
    </citation>
    <scope>NUCLEOTIDE SEQUENCE [LARGE SCALE GENOMIC DNA]</scope>
    <source>
        <strain evidence="1 2">NCPPB 1953</strain>
    </source>
</reference>